<evidence type="ECO:0008006" key="3">
    <source>
        <dbReference type="Google" id="ProtNLM"/>
    </source>
</evidence>
<organism evidence="1 2">
    <name type="scientific">Roseobacter litoralis (strain ATCC 49566 / DSM 6996 / JCM 21268 / NBRC 15278 / OCh 149)</name>
    <dbReference type="NCBI Taxonomy" id="391595"/>
    <lineage>
        <taxon>Bacteria</taxon>
        <taxon>Pseudomonadati</taxon>
        <taxon>Pseudomonadota</taxon>
        <taxon>Alphaproteobacteria</taxon>
        <taxon>Rhodobacterales</taxon>
        <taxon>Roseobacteraceae</taxon>
        <taxon>Roseobacter</taxon>
    </lineage>
</organism>
<dbReference type="RefSeq" id="WP_013961785.1">
    <property type="nucleotide sequence ID" value="NC_015730.1"/>
</dbReference>
<dbReference type="STRING" id="391595.RLO149_c018690"/>
<gene>
    <name evidence="1" type="ordered locus">RLO149_c018690</name>
</gene>
<dbReference type="AlphaFoldDB" id="F7ZJM6"/>
<dbReference type="Proteomes" id="UP000001353">
    <property type="component" value="Chromosome"/>
</dbReference>
<name>F7ZJM6_ROSLO</name>
<evidence type="ECO:0000313" key="1">
    <source>
        <dbReference type="EMBL" id="AEI93857.1"/>
    </source>
</evidence>
<dbReference type="KEGG" id="rli:RLO149_c018690"/>
<dbReference type="EMBL" id="CP002623">
    <property type="protein sequence ID" value="AEI93857.1"/>
    <property type="molecule type" value="Genomic_DNA"/>
</dbReference>
<sequence>MTDKNKNPERRLSVRLTPDEYDTLKDQAGDERLSTFVRNRLLKRTAARRSIPKPQAKNVAKTLALLGRSQAVDILRSFARAAEVGSFVLDPETHTQLRLALHELIELKRALMAALFTKES</sequence>
<dbReference type="HOGENOM" id="CLU_2047974_0_0_5"/>
<keyword evidence="2" id="KW-1185">Reference proteome</keyword>
<evidence type="ECO:0000313" key="2">
    <source>
        <dbReference type="Proteomes" id="UP000001353"/>
    </source>
</evidence>
<proteinExistence type="predicted"/>
<reference evidence="1 2" key="1">
    <citation type="journal article" date="2011" name="BMC Genomics">
        <title>Comparative genome analysis and genome-guided physiological analysis of Roseobacter litoralis.</title>
        <authorList>
            <person name="Kalhoefer D."/>
            <person name="Thole S."/>
            <person name="Voget S."/>
            <person name="Lehmann R."/>
            <person name="Liesegang H."/>
            <person name="Wollher A."/>
            <person name="Daniel R."/>
            <person name="Simon M."/>
            <person name="Brinkhoff T."/>
        </authorList>
    </citation>
    <scope>NUCLEOTIDE SEQUENCE [LARGE SCALE GENOMIC DNA]</scope>
    <source>
        <strain evidence="2">ATCC 49566 / DSM 6996 / JCM 21268 / NBRC 15278 / OCh 149</strain>
    </source>
</reference>
<protein>
    <recommendedName>
        <fullName evidence="3">Mobilization protein</fullName>
    </recommendedName>
</protein>
<accession>F7ZJM6</accession>